<dbReference type="Proteomes" id="UP000198848">
    <property type="component" value="Unassembled WGS sequence"/>
</dbReference>
<keyword evidence="2" id="KW-1185">Reference proteome</keyword>
<evidence type="ECO:0000313" key="2">
    <source>
        <dbReference type="Proteomes" id="UP000198848"/>
    </source>
</evidence>
<protein>
    <submittedName>
        <fullName evidence="1">Uncharacterized protein</fullName>
    </submittedName>
</protein>
<dbReference type="EMBL" id="FNLC01000006">
    <property type="protein sequence ID" value="SDR42252.1"/>
    <property type="molecule type" value="Genomic_DNA"/>
</dbReference>
<gene>
    <name evidence="1" type="ORF">SAMN04489842_3876</name>
</gene>
<reference evidence="2" key="1">
    <citation type="submission" date="2016-10" db="EMBL/GenBank/DDBJ databases">
        <authorList>
            <person name="Varghese N."/>
            <person name="Submissions S."/>
        </authorList>
    </citation>
    <scope>NUCLEOTIDE SEQUENCE [LARGE SCALE GENOMIC DNA]</scope>
    <source>
        <strain evidence="2">DSM 24767</strain>
    </source>
</reference>
<sequence length="37" mass="4734">MFYETYRTQTNHENKTDEHNENVWFWHPRAHRIMINS</sequence>
<name>A0A1H1IX24_NATTX</name>
<evidence type="ECO:0000313" key="1">
    <source>
        <dbReference type="EMBL" id="SDR42252.1"/>
    </source>
</evidence>
<dbReference type="AlphaFoldDB" id="A0A1H1IX24"/>
<accession>A0A1H1IX24</accession>
<organism evidence="1 2">
    <name type="scientific">Natronobacterium texcoconense</name>
    <dbReference type="NCBI Taxonomy" id="1095778"/>
    <lineage>
        <taxon>Archaea</taxon>
        <taxon>Methanobacteriati</taxon>
        <taxon>Methanobacteriota</taxon>
        <taxon>Stenosarchaea group</taxon>
        <taxon>Halobacteria</taxon>
        <taxon>Halobacteriales</taxon>
        <taxon>Natrialbaceae</taxon>
        <taxon>Natronobacterium</taxon>
    </lineage>
</organism>
<proteinExistence type="predicted"/>